<sequence>MTFSTPDQLIIIPFVGTERYLLGSPFDKIKENLATDIQIIENKKGKRIIDGPVSLKFKDDKLLEFSILDTANVLFDGHDVFSNTFKAFLTGKYASVYKYGFLIFAEIGIALNGYTEKEEQKTITVFQKGNWDEIINL</sequence>
<evidence type="ECO:0000313" key="2">
    <source>
        <dbReference type="Proteomes" id="UP000295620"/>
    </source>
</evidence>
<comment type="caution">
    <text evidence="1">The sequence shown here is derived from an EMBL/GenBank/DDBJ whole genome shotgun (WGS) entry which is preliminary data.</text>
</comment>
<reference evidence="1 2" key="1">
    <citation type="submission" date="2019-03" db="EMBL/GenBank/DDBJ databases">
        <title>Genomic Encyclopedia of Archaeal and Bacterial Type Strains, Phase II (KMG-II): from individual species to whole genera.</title>
        <authorList>
            <person name="Goeker M."/>
        </authorList>
    </citation>
    <scope>NUCLEOTIDE SEQUENCE [LARGE SCALE GENOMIC DNA]</scope>
    <source>
        <strain evidence="1 2">DSM 19035</strain>
    </source>
</reference>
<organism evidence="1 2">
    <name type="scientific">Pedobacter metabolipauper</name>
    <dbReference type="NCBI Taxonomy" id="425513"/>
    <lineage>
        <taxon>Bacteria</taxon>
        <taxon>Pseudomonadati</taxon>
        <taxon>Bacteroidota</taxon>
        <taxon>Sphingobacteriia</taxon>
        <taxon>Sphingobacteriales</taxon>
        <taxon>Sphingobacteriaceae</taxon>
        <taxon>Pedobacter</taxon>
    </lineage>
</organism>
<evidence type="ECO:0000313" key="1">
    <source>
        <dbReference type="EMBL" id="TDQ06194.1"/>
    </source>
</evidence>
<proteinExistence type="predicted"/>
<accession>A0A4R6SQ55</accession>
<gene>
    <name evidence="1" type="ORF">ATK78_4575</name>
</gene>
<protein>
    <submittedName>
        <fullName evidence="1">Uncharacterized protein</fullName>
    </submittedName>
</protein>
<dbReference type="Proteomes" id="UP000295620">
    <property type="component" value="Unassembled WGS sequence"/>
</dbReference>
<dbReference type="OrthoDB" id="1082039at2"/>
<keyword evidence="2" id="KW-1185">Reference proteome</keyword>
<dbReference type="EMBL" id="SNYC01000010">
    <property type="protein sequence ID" value="TDQ06194.1"/>
    <property type="molecule type" value="Genomic_DNA"/>
</dbReference>
<name>A0A4R6SQ55_9SPHI</name>
<dbReference type="AlphaFoldDB" id="A0A4R6SQ55"/>